<accession>A0ABW9NT27</accession>
<keyword evidence="3" id="KW-1185">Reference proteome</keyword>
<gene>
    <name evidence="2" type="ORF">FFZ77_12845</name>
</gene>
<dbReference type="EMBL" id="VDEQ01000134">
    <property type="protein sequence ID" value="MQS36462.1"/>
    <property type="molecule type" value="Genomic_DNA"/>
</dbReference>
<comment type="caution">
    <text evidence="2">The sequence shown here is derived from an EMBL/GenBank/DDBJ whole genome shotgun (WGS) entry which is preliminary data.</text>
</comment>
<reference evidence="2 3" key="1">
    <citation type="submission" date="2019-06" db="EMBL/GenBank/DDBJ databases">
        <title>Comparative genomics and metabolomics analyses of clavulanic acid producing Streptomyces species provides insight into specialized metabolism and evolution of beta-lactam biosynthetic gene clusters.</title>
        <authorList>
            <person name="Moore M.A."/>
            <person name="Cruz-Morales P."/>
            <person name="Barona Gomez F."/>
            <person name="Kapil T."/>
        </authorList>
    </citation>
    <scope>NUCLEOTIDE SEQUENCE [LARGE SCALE GENOMIC DNA]</scope>
    <source>
        <strain evidence="2 3">T-272</strain>
    </source>
</reference>
<evidence type="ECO:0000313" key="2">
    <source>
        <dbReference type="EMBL" id="MQS36462.1"/>
    </source>
</evidence>
<organism evidence="2 3">
    <name type="scientific">Streptomyces katsurahamanus</name>
    <dbReference type="NCBI Taxonomy" id="2577098"/>
    <lineage>
        <taxon>Bacteria</taxon>
        <taxon>Bacillati</taxon>
        <taxon>Actinomycetota</taxon>
        <taxon>Actinomycetes</taxon>
        <taxon>Kitasatosporales</taxon>
        <taxon>Streptomycetaceae</taxon>
        <taxon>Streptomyces</taxon>
    </lineage>
</organism>
<feature type="region of interest" description="Disordered" evidence="1">
    <location>
        <begin position="48"/>
        <end position="87"/>
    </location>
</feature>
<evidence type="ECO:0000313" key="3">
    <source>
        <dbReference type="Proteomes" id="UP000460558"/>
    </source>
</evidence>
<evidence type="ECO:0000256" key="1">
    <source>
        <dbReference type="SAM" id="MobiDB-lite"/>
    </source>
</evidence>
<dbReference type="RefSeq" id="WP_153483181.1">
    <property type="nucleotide sequence ID" value="NZ_VDEQ01000134.1"/>
</dbReference>
<proteinExistence type="predicted"/>
<dbReference type="Proteomes" id="UP000460558">
    <property type="component" value="Unassembled WGS sequence"/>
</dbReference>
<name>A0ABW9NT27_9ACTN</name>
<sequence>MPRARVFGPCREAVRAGLVRRRRQLPRGSGLRTAGRGLRRLRRGVVTGLALPGPGRPRRGPVLARRPGGGILSATGGRPVTGGHPAG</sequence>
<protein>
    <submittedName>
        <fullName evidence="2">Uncharacterized protein</fullName>
    </submittedName>
</protein>